<dbReference type="AlphaFoldDB" id="A0A3B0Y3N7"/>
<dbReference type="Pfam" id="PF02321">
    <property type="entry name" value="OEP"/>
    <property type="match status" value="1"/>
</dbReference>
<dbReference type="SUPFAM" id="SSF56954">
    <property type="entry name" value="Outer membrane efflux proteins (OEP)"/>
    <property type="match status" value="1"/>
</dbReference>
<gene>
    <name evidence="1" type="ORF">MNBD_GAMMA09-3519</name>
</gene>
<evidence type="ECO:0008006" key="2">
    <source>
        <dbReference type="Google" id="ProtNLM"/>
    </source>
</evidence>
<dbReference type="GO" id="GO:0015562">
    <property type="term" value="F:efflux transmembrane transporter activity"/>
    <property type="evidence" value="ECO:0007669"/>
    <property type="project" value="InterPro"/>
</dbReference>
<sequence>MKILKTRQLAAWGFLLAATNTSTGVIAQESTKSLPSIPPSLITLVKTSLENNVQVQALKAELKSARATLRASDQAIYNPELEIDYENIDGAQNSDGSFAKDTTTTTLGINQTIDWGDQRGSRTSIASAGLQKAIASYRLANQTFINDILSRQAEHQTQKELARLSNETLTIMQEFKQISENRYNAGDLAQVELNLAKLAYNQALMEQANTLADASEARENLRAFLGYPPSPSVKLPEQLPAPEINAKLGELLQSLPIIKIQLADLSMARNQIALRKSEKAWNPTIGIRAGKEEDDSLIGFNLSIPLNIRNTFSAEVDAAQQDSIAVEQRAQLAYRDTRALIISTTQRYDSLLMAWNNWRQYGRDSVNQQLALIKQLWKAGDISAADYLLQIKQALETQATGLELRNQLWQVAFKWMRLTDTLDNWLNISIDLPGQSAENK</sequence>
<dbReference type="Gene3D" id="1.20.1600.10">
    <property type="entry name" value="Outer membrane efflux proteins (OEP)"/>
    <property type="match status" value="1"/>
</dbReference>
<dbReference type="InterPro" id="IPR003423">
    <property type="entry name" value="OMP_efflux"/>
</dbReference>
<dbReference type="PANTHER" id="PTHR30203">
    <property type="entry name" value="OUTER MEMBRANE CATION EFFLUX PROTEIN"/>
    <property type="match status" value="1"/>
</dbReference>
<dbReference type="EMBL" id="UOFI01000137">
    <property type="protein sequence ID" value="VAW68749.1"/>
    <property type="molecule type" value="Genomic_DNA"/>
</dbReference>
<protein>
    <recommendedName>
        <fullName evidence="2">Heavy metal RND efflux outer membrane protein, CzcC family</fullName>
    </recommendedName>
</protein>
<dbReference type="PANTHER" id="PTHR30203:SF24">
    <property type="entry name" value="BLR4935 PROTEIN"/>
    <property type="match status" value="1"/>
</dbReference>
<accession>A0A3B0Y3N7</accession>
<evidence type="ECO:0000313" key="1">
    <source>
        <dbReference type="EMBL" id="VAW68749.1"/>
    </source>
</evidence>
<proteinExistence type="predicted"/>
<organism evidence="1">
    <name type="scientific">hydrothermal vent metagenome</name>
    <dbReference type="NCBI Taxonomy" id="652676"/>
    <lineage>
        <taxon>unclassified sequences</taxon>
        <taxon>metagenomes</taxon>
        <taxon>ecological metagenomes</taxon>
    </lineage>
</organism>
<dbReference type="InterPro" id="IPR010131">
    <property type="entry name" value="MdtP/NodT-like"/>
</dbReference>
<name>A0A3B0Y3N7_9ZZZZ</name>
<reference evidence="1" key="1">
    <citation type="submission" date="2018-06" db="EMBL/GenBank/DDBJ databases">
        <authorList>
            <person name="Zhirakovskaya E."/>
        </authorList>
    </citation>
    <scope>NUCLEOTIDE SEQUENCE</scope>
</reference>